<reference evidence="2" key="1">
    <citation type="journal article" date="2023" name="G3 (Bethesda)">
        <title>Whole genome assembly and annotation of the endangered Caribbean coral Acropora cervicornis.</title>
        <authorList>
            <person name="Selwyn J.D."/>
            <person name="Vollmer S.V."/>
        </authorList>
    </citation>
    <scope>NUCLEOTIDE SEQUENCE</scope>
    <source>
        <strain evidence="2">K2</strain>
    </source>
</reference>
<feature type="region of interest" description="Disordered" evidence="1">
    <location>
        <begin position="187"/>
        <end position="213"/>
    </location>
</feature>
<keyword evidence="3" id="KW-1185">Reference proteome</keyword>
<comment type="caution">
    <text evidence="2">The sequence shown here is derived from an EMBL/GenBank/DDBJ whole genome shotgun (WGS) entry which is preliminary data.</text>
</comment>
<protein>
    <submittedName>
        <fullName evidence="2">Uncharacterized protein</fullName>
    </submittedName>
</protein>
<evidence type="ECO:0000256" key="1">
    <source>
        <dbReference type="SAM" id="MobiDB-lite"/>
    </source>
</evidence>
<gene>
    <name evidence="2" type="ORF">P5673_030328</name>
</gene>
<dbReference type="Proteomes" id="UP001249851">
    <property type="component" value="Unassembled WGS sequence"/>
</dbReference>
<evidence type="ECO:0000313" key="2">
    <source>
        <dbReference type="EMBL" id="KAK2549222.1"/>
    </source>
</evidence>
<dbReference type="AlphaFoldDB" id="A0AAD9PUA6"/>
<dbReference type="EMBL" id="JARQWQ010000129">
    <property type="protein sequence ID" value="KAK2549222.1"/>
    <property type="molecule type" value="Genomic_DNA"/>
</dbReference>
<organism evidence="2 3">
    <name type="scientific">Acropora cervicornis</name>
    <name type="common">Staghorn coral</name>
    <dbReference type="NCBI Taxonomy" id="6130"/>
    <lineage>
        <taxon>Eukaryota</taxon>
        <taxon>Metazoa</taxon>
        <taxon>Cnidaria</taxon>
        <taxon>Anthozoa</taxon>
        <taxon>Hexacorallia</taxon>
        <taxon>Scleractinia</taxon>
        <taxon>Astrocoeniina</taxon>
        <taxon>Acroporidae</taxon>
        <taxon>Acropora</taxon>
    </lineage>
</organism>
<name>A0AAD9PUA6_ACRCE</name>
<feature type="region of interest" description="Disordered" evidence="1">
    <location>
        <begin position="137"/>
        <end position="157"/>
    </location>
</feature>
<feature type="compositionally biased region" description="Basic and acidic residues" evidence="1">
    <location>
        <begin position="137"/>
        <end position="150"/>
    </location>
</feature>
<proteinExistence type="predicted"/>
<sequence length="355" mass="38912">MSMQRNFFPVGHASNGSYSGVLHNNAVRSCATRATYAKSCGQQPKIMSPASNDSSPRKKYVSSLSIISNDKVPEIVILPSIENNIAITTNTSQKIPIVSTPGEKSTTGTARRTKEIKPPTKFISCLHTSLSTEWKKDSLEKQTSQEENKKLKSSQQVEQNLKVKSVVSTAGKFGLISSVDSKADLSRELDRSEAGTGISSNGQNNKEHKAMDKQTVRVQYPSVTGKSFTIKDTVVTADKKLTGMSTNVVASGSEFINSRRAARVRALPKTRFRVKIQKCHHKTLNISDSLYYSEEKNEKTAAMPAKNIVIQNKGTQRSFSVKKNYCSGFFVKVDSAMFGIVLLKVVPGLLLRGDP</sequence>
<accession>A0AAD9PUA6</accession>
<evidence type="ECO:0000313" key="3">
    <source>
        <dbReference type="Proteomes" id="UP001249851"/>
    </source>
</evidence>
<reference evidence="2" key="2">
    <citation type="journal article" date="2023" name="Science">
        <title>Genomic signatures of disease resistance in endangered staghorn corals.</title>
        <authorList>
            <person name="Vollmer S.V."/>
            <person name="Selwyn J.D."/>
            <person name="Despard B.A."/>
            <person name="Roesel C.L."/>
        </authorList>
    </citation>
    <scope>NUCLEOTIDE SEQUENCE</scope>
    <source>
        <strain evidence="2">K2</strain>
    </source>
</reference>